<dbReference type="PATRIC" id="fig|84531.8.peg.1522"/>
<dbReference type="EMBL" id="CP011129">
    <property type="protein sequence ID" value="ALN79649.1"/>
    <property type="molecule type" value="Genomic_DNA"/>
</dbReference>
<dbReference type="STRING" id="84531.LA76x_1493"/>
<evidence type="ECO:0000256" key="1">
    <source>
        <dbReference type="SAM" id="MobiDB-lite"/>
    </source>
</evidence>
<protein>
    <submittedName>
        <fullName evidence="2">Uncharacterized protein</fullName>
    </submittedName>
</protein>
<name>A0A0S2F851_LYSAN</name>
<sequence>MPLIEAARRRKGRSGVSRDRAVSVSRRIAQARSGSGSNAKSFRH</sequence>
<dbReference type="Proteomes" id="UP000060787">
    <property type="component" value="Chromosome"/>
</dbReference>
<reference evidence="2 3" key="1">
    <citation type="journal article" date="2015" name="BMC Genomics">
        <title>Comparative genomics and metabolic profiling of the genus Lysobacter.</title>
        <authorList>
            <person name="de Bruijn I."/>
            <person name="Cheng X."/>
            <person name="de Jager V."/>
            <person name="Exposito R.G."/>
            <person name="Watrous J."/>
            <person name="Patel N."/>
            <person name="Postma J."/>
            <person name="Dorrestein P.C."/>
            <person name="Kobayashi D."/>
            <person name="Raaijmakers J.M."/>
        </authorList>
    </citation>
    <scope>NUCLEOTIDE SEQUENCE [LARGE SCALE GENOMIC DNA]</scope>
    <source>
        <strain evidence="2 3">76</strain>
    </source>
</reference>
<dbReference type="KEGG" id="lab:LA76x_1493"/>
<keyword evidence="3" id="KW-1185">Reference proteome</keyword>
<evidence type="ECO:0000313" key="2">
    <source>
        <dbReference type="EMBL" id="ALN79649.1"/>
    </source>
</evidence>
<gene>
    <name evidence="2" type="ORF">LA76x_1493</name>
</gene>
<dbReference type="AlphaFoldDB" id="A0A0S2F851"/>
<evidence type="ECO:0000313" key="3">
    <source>
        <dbReference type="Proteomes" id="UP000060787"/>
    </source>
</evidence>
<feature type="compositionally biased region" description="Polar residues" evidence="1">
    <location>
        <begin position="32"/>
        <end position="44"/>
    </location>
</feature>
<proteinExistence type="predicted"/>
<accession>A0A0S2F851</accession>
<organism evidence="2 3">
    <name type="scientific">Lysobacter antibioticus</name>
    <dbReference type="NCBI Taxonomy" id="84531"/>
    <lineage>
        <taxon>Bacteria</taxon>
        <taxon>Pseudomonadati</taxon>
        <taxon>Pseudomonadota</taxon>
        <taxon>Gammaproteobacteria</taxon>
        <taxon>Lysobacterales</taxon>
        <taxon>Lysobacteraceae</taxon>
        <taxon>Lysobacter</taxon>
    </lineage>
</organism>
<feature type="region of interest" description="Disordered" evidence="1">
    <location>
        <begin position="1"/>
        <end position="44"/>
    </location>
</feature>